<name>A0AAE3W8U6_9RHOB</name>
<proteinExistence type="predicted"/>
<dbReference type="AlphaFoldDB" id="A0AAE3W8U6"/>
<keyword evidence="3" id="KW-1185">Reference proteome</keyword>
<comment type="caution">
    <text evidence="2">The sequence shown here is derived from an EMBL/GenBank/DDBJ whole genome shotgun (WGS) entry which is preliminary data.</text>
</comment>
<evidence type="ECO:0000313" key="2">
    <source>
        <dbReference type="EMBL" id="MDQ2088329.1"/>
    </source>
</evidence>
<feature type="domain" description="Glyoxalase-like" evidence="1">
    <location>
        <begin position="4"/>
        <end position="175"/>
    </location>
</feature>
<dbReference type="InterPro" id="IPR029068">
    <property type="entry name" value="Glyas_Bleomycin-R_OHBP_Dase"/>
</dbReference>
<dbReference type="RefSeq" id="WP_306733602.1">
    <property type="nucleotide sequence ID" value="NZ_JANHAX010000001.1"/>
</dbReference>
<reference evidence="2" key="1">
    <citation type="submission" date="2022-07" db="EMBL/GenBank/DDBJ databases">
        <authorList>
            <person name="Otstavnykh N."/>
            <person name="Isaeva M."/>
            <person name="Bystritskaya E."/>
        </authorList>
    </citation>
    <scope>NUCLEOTIDE SEQUENCE</scope>
    <source>
        <strain evidence="2">KCTC 52189</strain>
    </source>
</reference>
<dbReference type="Gene3D" id="3.10.180.10">
    <property type="entry name" value="2,3-Dihydroxybiphenyl 1,2-Dioxygenase, domain 1"/>
    <property type="match status" value="1"/>
</dbReference>
<sequence length="204" mass="22142">MLKLDHIAVACEALEEGRAHVEQALGVSLEPGGKHARLGTHNLLMGLEDGVYFEVIAIDPEAPDPGLRRWFNLDDFQGAPRLTNWICQTDDLDDALALAPPQMGQPIELTRGDLRWMMAAGIDGRLPFDQGFPAIISWGASPHPSTRLKPSGLRLERLIITNPQAAALRAALAPLVSDARIVIEQGDVGMRAEFSSPTGQKVLE</sequence>
<evidence type="ECO:0000313" key="3">
    <source>
        <dbReference type="Proteomes" id="UP001226762"/>
    </source>
</evidence>
<dbReference type="Proteomes" id="UP001226762">
    <property type="component" value="Unassembled WGS sequence"/>
</dbReference>
<dbReference type="EMBL" id="JANHAX010000001">
    <property type="protein sequence ID" value="MDQ2088329.1"/>
    <property type="molecule type" value="Genomic_DNA"/>
</dbReference>
<dbReference type="Pfam" id="PF13468">
    <property type="entry name" value="Glyoxalase_3"/>
    <property type="match status" value="1"/>
</dbReference>
<accession>A0AAE3W8U6</accession>
<gene>
    <name evidence="2" type="ORF">NO357_00240</name>
</gene>
<protein>
    <submittedName>
        <fullName evidence="2">VOC family protein</fullName>
    </submittedName>
</protein>
<reference evidence="2" key="2">
    <citation type="submission" date="2023-02" db="EMBL/GenBank/DDBJ databases">
        <title>'Rhodoalgimonas zhirmunskyi' gen. nov., isolated from a red alga.</title>
        <authorList>
            <person name="Nedashkovskaya O.I."/>
            <person name="Otstavnykh N.Y."/>
            <person name="Bystritskaya E.P."/>
            <person name="Balabanova L.A."/>
            <person name="Isaeva M.P."/>
        </authorList>
    </citation>
    <scope>NUCLEOTIDE SEQUENCE</scope>
    <source>
        <strain evidence="2">KCTC 52189</strain>
    </source>
</reference>
<evidence type="ECO:0000259" key="1">
    <source>
        <dbReference type="Pfam" id="PF13468"/>
    </source>
</evidence>
<dbReference type="InterPro" id="IPR025870">
    <property type="entry name" value="Glyoxalase-like_dom"/>
</dbReference>
<organism evidence="2 3">
    <name type="scientific">Marimonas arenosa</name>
    <dbReference type="NCBI Taxonomy" id="1795305"/>
    <lineage>
        <taxon>Bacteria</taxon>
        <taxon>Pseudomonadati</taxon>
        <taxon>Pseudomonadota</taxon>
        <taxon>Alphaproteobacteria</taxon>
        <taxon>Rhodobacterales</taxon>
        <taxon>Paracoccaceae</taxon>
        <taxon>Marimonas</taxon>
    </lineage>
</organism>